<evidence type="ECO:0000256" key="1">
    <source>
        <dbReference type="SAM" id="MobiDB-lite"/>
    </source>
</evidence>
<evidence type="ECO:0000313" key="3">
    <source>
        <dbReference type="Proteomes" id="UP000636479"/>
    </source>
</evidence>
<evidence type="ECO:0000313" key="2">
    <source>
        <dbReference type="EMBL" id="KAF7312649.1"/>
    </source>
</evidence>
<reference evidence="2" key="1">
    <citation type="submission" date="2020-05" db="EMBL/GenBank/DDBJ databases">
        <title>Mycena genomes resolve the evolution of fungal bioluminescence.</title>
        <authorList>
            <person name="Tsai I.J."/>
        </authorList>
    </citation>
    <scope>NUCLEOTIDE SEQUENCE</scope>
    <source>
        <strain evidence="2">171206Taipei</strain>
    </source>
</reference>
<proteinExistence type="predicted"/>
<dbReference type="PANTHER" id="PTHR38926:SF72">
    <property type="entry name" value="IM:7136021-RELATED"/>
    <property type="match status" value="1"/>
</dbReference>
<gene>
    <name evidence="2" type="ORF">MIND_00279000</name>
</gene>
<protein>
    <submittedName>
        <fullName evidence="2">F-box domain-containing protein</fullName>
    </submittedName>
</protein>
<dbReference type="AlphaFoldDB" id="A0A8H6T8C7"/>
<organism evidence="2 3">
    <name type="scientific">Mycena indigotica</name>
    <dbReference type="NCBI Taxonomy" id="2126181"/>
    <lineage>
        <taxon>Eukaryota</taxon>
        <taxon>Fungi</taxon>
        <taxon>Dikarya</taxon>
        <taxon>Basidiomycota</taxon>
        <taxon>Agaricomycotina</taxon>
        <taxon>Agaricomycetes</taxon>
        <taxon>Agaricomycetidae</taxon>
        <taxon>Agaricales</taxon>
        <taxon>Marasmiineae</taxon>
        <taxon>Mycenaceae</taxon>
        <taxon>Mycena</taxon>
    </lineage>
</organism>
<keyword evidence="3" id="KW-1185">Reference proteome</keyword>
<feature type="region of interest" description="Disordered" evidence="1">
    <location>
        <begin position="397"/>
        <end position="417"/>
    </location>
</feature>
<accession>A0A8H6T8C7</accession>
<sequence length="488" mass="54594">MEESLSEEIPIAGQPHIGALPTELIAQIFLEVVEGRLNVDLKLSWWNPRSDPQWTLARVCGAWRDVALSTPLLWRSLHIRHSFAPYDSVPVARLRRVLKLQLDRAVGAPLHVSFSSPYDEDFDARRRAQRAVIVNALFAATHRWETADLSVAENEMRILHNLPSDDPFPLLRVLKLTHNKWTASERELDILSIFQSNHNAPPNLRHVGYSGGYRGFSFNLLLQHLRSPSFPWAQITSLSLRTVLASTATVARGLELLRPAGPALQALNLAEYQLHDLDDISTENLDDLIFDQLRSLTFSNGNDSILRYIRAPRLESFELSDSSGIPRDTTSADIMAFVSHAPQLVQLRLHGVKMSPASLLEILAGIPALQKLVVENLYNYLPVEVVTALALQPEARAARQEPSEAGSDSNHQVPSSSKFHPLVPQLQHLELAGFEKIGLSSTEAFVSLVRSRVNKGLRRVKFYGSGLPYNLDDELRNEGFGFLLYVTI</sequence>
<dbReference type="PANTHER" id="PTHR38926">
    <property type="entry name" value="F-BOX DOMAIN CONTAINING PROTEIN, EXPRESSED"/>
    <property type="match status" value="1"/>
</dbReference>
<dbReference type="EMBL" id="JACAZF010000002">
    <property type="protein sequence ID" value="KAF7312649.1"/>
    <property type="molecule type" value="Genomic_DNA"/>
</dbReference>
<dbReference type="RefSeq" id="XP_037224757.1">
    <property type="nucleotide sequence ID" value="XM_037359662.1"/>
</dbReference>
<dbReference type="Gene3D" id="3.80.10.10">
    <property type="entry name" value="Ribonuclease Inhibitor"/>
    <property type="match status" value="1"/>
</dbReference>
<dbReference type="GeneID" id="59342178"/>
<dbReference type="Proteomes" id="UP000636479">
    <property type="component" value="Unassembled WGS sequence"/>
</dbReference>
<feature type="compositionally biased region" description="Polar residues" evidence="1">
    <location>
        <begin position="406"/>
        <end position="417"/>
    </location>
</feature>
<name>A0A8H6T8C7_9AGAR</name>
<dbReference type="SUPFAM" id="SSF52047">
    <property type="entry name" value="RNI-like"/>
    <property type="match status" value="1"/>
</dbReference>
<comment type="caution">
    <text evidence="2">The sequence shown here is derived from an EMBL/GenBank/DDBJ whole genome shotgun (WGS) entry which is preliminary data.</text>
</comment>
<dbReference type="OrthoDB" id="3365698at2759"/>
<dbReference type="InterPro" id="IPR032675">
    <property type="entry name" value="LRR_dom_sf"/>
</dbReference>